<accession>A0A6J7I2U2</accession>
<gene>
    <name evidence="2" type="ORF">UFOPK3609_01614</name>
</gene>
<dbReference type="EMBL" id="CAFBMQ010000282">
    <property type="protein sequence ID" value="CAB4925040.1"/>
    <property type="molecule type" value="Genomic_DNA"/>
</dbReference>
<reference evidence="2" key="1">
    <citation type="submission" date="2020-05" db="EMBL/GenBank/DDBJ databases">
        <authorList>
            <person name="Chiriac C."/>
            <person name="Salcher M."/>
            <person name="Ghai R."/>
            <person name="Kavagutti S V."/>
        </authorList>
    </citation>
    <scope>NUCLEOTIDE SEQUENCE</scope>
</reference>
<organism evidence="2">
    <name type="scientific">freshwater metagenome</name>
    <dbReference type="NCBI Taxonomy" id="449393"/>
    <lineage>
        <taxon>unclassified sequences</taxon>
        <taxon>metagenomes</taxon>
        <taxon>ecological metagenomes</taxon>
    </lineage>
</organism>
<evidence type="ECO:0000313" key="2">
    <source>
        <dbReference type="EMBL" id="CAB4925040.1"/>
    </source>
</evidence>
<proteinExistence type="predicted"/>
<feature type="region of interest" description="Disordered" evidence="1">
    <location>
        <begin position="171"/>
        <end position="190"/>
    </location>
</feature>
<sequence length="190" mass="19207">MVPSRNAVAGMMLFVVPALMCPTVTTAGSKTSTRRVTIDCSASTISAATGTGSAVTCGVEACPPAPRRVIRKWSAAAIIGPGRTLIVPVGNDVLMCSANAPLTGASGTASSNPSSSMNRAPWWPSSPGCTMNTTCPANSSRRSASSRAAPSSMATWVSCPQACIAPGISEAKSRPVSSCSGNASMSPRNR</sequence>
<dbReference type="AlphaFoldDB" id="A0A6J7I2U2"/>
<name>A0A6J7I2U2_9ZZZZ</name>
<protein>
    <submittedName>
        <fullName evidence="2">Unannotated protein</fullName>
    </submittedName>
</protein>
<evidence type="ECO:0000256" key="1">
    <source>
        <dbReference type="SAM" id="MobiDB-lite"/>
    </source>
</evidence>
<feature type="compositionally biased region" description="Polar residues" evidence="1">
    <location>
        <begin position="175"/>
        <end position="190"/>
    </location>
</feature>